<dbReference type="Proteomes" id="UP000000768">
    <property type="component" value="Chromosome 3"/>
</dbReference>
<name>A0A1W0VYE1_SORBI</name>
<dbReference type="EMBL" id="CM000762">
    <property type="protein sequence ID" value="OQU87141.1"/>
    <property type="molecule type" value="Genomic_DNA"/>
</dbReference>
<evidence type="ECO:0000313" key="2">
    <source>
        <dbReference type="Proteomes" id="UP000000768"/>
    </source>
</evidence>
<reference evidence="2" key="2">
    <citation type="journal article" date="2018" name="Plant J.">
        <title>The Sorghum bicolor reference genome: improved assembly, gene annotations, a transcriptome atlas, and signatures of genome organization.</title>
        <authorList>
            <person name="McCormick R.F."/>
            <person name="Truong S.K."/>
            <person name="Sreedasyam A."/>
            <person name="Jenkins J."/>
            <person name="Shu S."/>
            <person name="Sims D."/>
            <person name="Kennedy M."/>
            <person name="Amirebrahimi M."/>
            <person name="Weers B.D."/>
            <person name="McKinley B."/>
            <person name="Mattison A."/>
            <person name="Morishige D.T."/>
            <person name="Grimwood J."/>
            <person name="Schmutz J."/>
            <person name="Mullet J.E."/>
        </authorList>
    </citation>
    <scope>NUCLEOTIDE SEQUENCE [LARGE SCALE GENOMIC DNA]</scope>
    <source>
        <strain evidence="2">cv. BTx623</strain>
    </source>
</reference>
<sequence>MDSVVLTKWQTYAWSGFGHSVWVIWKTRNAICFDGKIVKSPTEILCLIYSWLTYWPGLQKDLISS</sequence>
<reference evidence="1 2" key="1">
    <citation type="journal article" date="2009" name="Nature">
        <title>The Sorghum bicolor genome and the diversification of grasses.</title>
        <authorList>
            <person name="Paterson A.H."/>
            <person name="Bowers J.E."/>
            <person name="Bruggmann R."/>
            <person name="Dubchak I."/>
            <person name="Grimwood J."/>
            <person name="Gundlach H."/>
            <person name="Haberer G."/>
            <person name="Hellsten U."/>
            <person name="Mitros T."/>
            <person name="Poliakov A."/>
            <person name="Schmutz J."/>
            <person name="Spannagl M."/>
            <person name="Tang H."/>
            <person name="Wang X."/>
            <person name="Wicker T."/>
            <person name="Bharti A.K."/>
            <person name="Chapman J."/>
            <person name="Feltus F.A."/>
            <person name="Gowik U."/>
            <person name="Grigoriev I.V."/>
            <person name="Lyons E."/>
            <person name="Maher C.A."/>
            <person name="Martis M."/>
            <person name="Narechania A."/>
            <person name="Otillar R.P."/>
            <person name="Penning B.W."/>
            <person name="Salamov A.A."/>
            <person name="Wang Y."/>
            <person name="Zhang L."/>
            <person name="Carpita N.C."/>
            <person name="Freeling M."/>
            <person name="Gingle A.R."/>
            <person name="Hash C.T."/>
            <person name="Keller B."/>
            <person name="Klein P."/>
            <person name="Kresovich S."/>
            <person name="McCann M.C."/>
            <person name="Ming R."/>
            <person name="Peterson D.G."/>
            <person name="Mehboob-ur-Rahman"/>
            <person name="Ware D."/>
            <person name="Westhoff P."/>
            <person name="Mayer K.F."/>
            <person name="Messing J."/>
            <person name="Rokhsar D.S."/>
        </authorList>
    </citation>
    <scope>NUCLEOTIDE SEQUENCE [LARGE SCALE GENOMIC DNA]</scope>
    <source>
        <strain evidence="2">cv. BTx623</strain>
    </source>
</reference>
<evidence type="ECO:0000313" key="1">
    <source>
        <dbReference type="EMBL" id="OQU87141.1"/>
    </source>
</evidence>
<proteinExistence type="predicted"/>
<keyword evidence="2" id="KW-1185">Reference proteome</keyword>
<dbReference type="InParanoid" id="A0A1W0VYE1"/>
<organism evidence="1 2">
    <name type="scientific">Sorghum bicolor</name>
    <name type="common">Sorghum</name>
    <name type="synonym">Sorghum vulgare</name>
    <dbReference type="NCBI Taxonomy" id="4558"/>
    <lineage>
        <taxon>Eukaryota</taxon>
        <taxon>Viridiplantae</taxon>
        <taxon>Streptophyta</taxon>
        <taxon>Embryophyta</taxon>
        <taxon>Tracheophyta</taxon>
        <taxon>Spermatophyta</taxon>
        <taxon>Magnoliopsida</taxon>
        <taxon>Liliopsida</taxon>
        <taxon>Poales</taxon>
        <taxon>Poaceae</taxon>
        <taxon>PACMAD clade</taxon>
        <taxon>Panicoideae</taxon>
        <taxon>Andropogonodae</taxon>
        <taxon>Andropogoneae</taxon>
        <taxon>Sorghinae</taxon>
        <taxon>Sorghum</taxon>
    </lineage>
</organism>
<dbReference type="AlphaFoldDB" id="A0A1W0VYE1"/>
<accession>A0A1W0VYE1</accession>
<dbReference type="Gramene" id="OQU87141">
    <property type="protein sequence ID" value="OQU87141"/>
    <property type="gene ID" value="SORBI_3003G214650"/>
</dbReference>
<protein>
    <submittedName>
        <fullName evidence="1">Uncharacterized protein</fullName>
    </submittedName>
</protein>
<gene>
    <name evidence="1" type="ORF">SORBI_3003G214650</name>
</gene>